<dbReference type="Proteomes" id="UP001432222">
    <property type="component" value="Chromosome"/>
</dbReference>
<evidence type="ECO:0000313" key="2">
    <source>
        <dbReference type="EMBL" id="WUQ89133.1"/>
    </source>
</evidence>
<evidence type="ECO:0000259" key="1">
    <source>
        <dbReference type="Pfam" id="PF21831"/>
    </source>
</evidence>
<keyword evidence="3" id="KW-1185">Reference proteome</keyword>
<proteinExistence type="predicted"/>
<gene>
    <name evidence="2" type="ORF">OHA16_38980</name>
</gene>
<protein>
    <recommendedName>
        <fullName evidence="1">DUF6891 domain-containing protein</fullName>
    </recommendedName>
</protein>
<name>A0ABZ1UDA4_9ACTN</name>
<dbReference type="InterPro" id="IPR054186">
    <property type="entry name" value="DUF6891"/>
</dbReference>
<accession>A0ABZ1UDA4</accession>
<dbReference type="EMBL" id="CP108110">
    <property type="protein sequence ID" value="WUQ89133.1"/>
    <property type="molecule type" value="Genomic_DNA"/>
</dbReference>
<evidence type="ECO:0000313" key="3">
    <source>
        <dbReference type="Proteomes" id="UP001432222"/>
    </source>
</evidence>
<feature type="domain" description="DUF6891" evidence="1">
    <location>
        <begin position="6"/>
        <end position="55"/>
    </location>
</feature>
<dbReference type="Pfam" id="PF21831">
    <property type="entry name" value="DUF6891"/>
    <property type="match status" value="1"/>
</dbReference>
<sequence>MFRPLYGGFDGSSATTTAIGDEVVASLEAVGLPVDWDRDPDRAIAITPLDWRRRLVG</sequence>
<reference evidence="2" key="1">
    <citation type="submission" date="2022-10" db="EMBL/GenBank/DDBJ databases">
        <title>The complete genomes of actinobacterial strains from the NBC collection.</title>
        <authorList>
            <person name="Joergensen T.S."/>
            <person name="Alvarez Arevalo M."/>
            <person name="Sterndorff E.B."/>
            <person name="Faurdal D."/>
            <person name="Vuksanovic O."/>
            <person name="Mourched A.-S."/>
            <person name="Charusanti P."/>
            <person name="Shaw S."/>
            <person name="Blin K."/>
            <person name="Weber T."/>
        </authorList>
    </citation>
    <scope>NUCLEOTIDE SEQUENCE</scope>
    <source>
        <strain evidence="2">NBC_00222</strain>
    </source>
</reference>
<organism evidence="2 3">
    <name type="scientific">Kitasatospora purpeofusca</name>
    <dbReference type="NCBI Taxonomy" id="67352"/>
    <lineage>
        <taxon>Bacteria</taxon>
        <taxon>Bacillati</taxon>
        <taxon>Actinomycetota</taxon>
        <taxon>Actinomycetes</taxon>
        <taxon>Kitasatosporales</taxon>
        <taxon>Streptomycetaceae</taxon>
        <taxon>Kitasatospora</taxon>
    </lineage>
</organism>